<dbReference type="InterPro" id="IPR036523">
    <property type="entry name" value="SurE-like_sf"/>
</dbReference>
<dbReference type="EMBL" id="BARS01026395">
    <property type="protein sequence ID" value="GAG00568.1"/>
    <property type="molecule type" value="Genomic_DNA"/>
</dbReference>
<dbReference type="AlphaFoldDB" id="X0UJN8"/>
<accession>X0UJN8</accession>
<gene>
    <name evidence="1" type="ORF">S01H1_41601</name>
</gene>
<sequence length="66" mass="7720">MKIIHDPQGTTHYWLGGELPEGNIEPDTDFEAIYNNKVSITPLSLDLTKYQMIPEIKNWAKKWNFK</sequence>
<organism evidence="1">
    <name type="scientific">marine sediment metagenome</name>
    <dbReference type="NCBI Taxonomy" id="412755"/>
    <lineage>
        <taxon>unclassified sequences</taxon>
        <taxon>metagenomes</taxon>
        <taxon>ecological metagenomes</taxon>
    </lineage>
</organism>
<name>X0UJN8_9ZZZZ</name>
<comment type="caution">
    <text evidence="1">The sequence shown here is derived from an EMBL/GenBank/DDBJ whole genome shotgun (WGS) entry which is preliminary data.</text>
</comment>
<dbReference type="GO" id="GO:0016787">
    <property type="term" value="F:hydrolase activity"/>
    <property type="evidence" value="ECO:0007669"/>
    <property type="project" value="InterPro"/>
</dbReference>
<evidence type="ECO:0000313" key="1">
    <source>
        <dbReference type="EMBL" id="GAG00568.1"/>
    </source>
</evidence>
<reference evidence="1" key="1">
    <citation type="journal article" date="2014" name="Front. Microbiol.">
        <title>High frequency of phylogenetically diverse reductive dehalogenase-homologous genes in deep subseafloor sedimentary metagenomes.</title>
        <authorList>
            <person name="Kawai M."/>
            <person name="Futagami T."/>
            <person name="Toyoda A."/>
            <person name="Takaki Y."/>
            <person name="Nishi S."/>
            <person name="Hori S."/>
            <person name="Arai W."/>
            <person name="Tsubouchi T."/>
            <person name="Morono Y."/>
            <person name="Uchiyama I."/>
            <person name="Ito T."/>
            <person name="Fujiyama A."/>
            <person name="Inagaki F."/>
            <person name="Takami H."/>
        </authorList>
    </citation>
    <scope>NUCLEOTIDE SEQUENCE</scope>
    <source>
        <strain evidence="1">Expedition CK06-06</strain>
    </source>
</reference>
<dbReference type="Gene3D" id="3.40.1210.10">
    <property type="entry name" value="Survival protein SurE-like phosphatase/nucleotidase"/>
    <property type="match status" value="1"/>
</dbReference>
<proteinExistence type="predicted"/>
<dbReference type="SUPFAM" id="SSF64167">
    <property type="entry name" value="SurE-like"/>
    <property type="match status" value="1"/>
</dbReference>
<evidence type="ECO:0008006" key="2">
    <source>
        <dbReference type="Google" id="ProtNLM"/>
    </source>
</evidence>
<protein>
    <recommendedName>
        <fullName evidence="2">5'-nucleotidase</fullName>
    </recommendedName>
</protein>